<dbReference type="AlphaFoldDB" id="A0A8J2RP11"/>
<dbReference type="OrthoDB" id="10414605at2759"/>
<reference evidence="1" key="1">
    <citation type="submission" date="2021-11" db="EMBL/GenBank/DDBJ databases">
        <authorList>
            <person name="Schell T."/>
        </authorList>
    </citation>
    <scope>NUCLEOTIDE SEQUENCE</scope>
    <source>
        <strain evidence="1">M5</strain>
    </source>
</reference>
<sequence>MLMDRFIEGLQPDLQIRLKHKNFHLVEKLIDKAELLAMAMEEAQTRSRIHALYATREESTSSSELAPVVEALERLTEKIEKKTSTHNDEIQNSLALMKKHLTQPQVKFNIPNPHYTHQPHAFRRNMAFCNFHNTWGPHTEEECATKAMIVNDKCNTCYQIGHRASYCPTIKNPKPPPQG</sequence>
<evidence type="ECO:0000313" key="1">
    <source>
        <dbReference type="EMBL" id="CAH0106070.1"/>
    </source>
</evidence>
<comment type="caution">
    <text evidence="1">The sequence shown here is derived from an EMBL/GenBank/DDBJ whole genome shotgun (WGS) entry which is preliminary data.</text>
</comment>
<organism evidence="1 2">
    <name type="scientific">Daphnia galeata</name>
    <dbReference type="NCBI Taxonomy" id="27404"/>
    <lineage>
        <taxon>Eukaryota</taxon>
        <taxon>Metazoa</taxon>
        <taxon>Ecdysozoa</taxon>
        <taxon>Arthropoda</taxon>
        <taxon>Crustacea</taxon>
        <taxon>Branchiopoda</taxon>
        <taxon>Diplostraca</taxon>
        <taxon>Cladocera</taxon>
        <taxon>Anomopoda</taxon>
        <taxon>Daphniidae</taxon>
        <taxon>Daphnia</taxon>
    </lineage>
</organism>
<evidence type="ECO:0000313" key="2">
    <source>
        <dbReference type="Proteomes" id="UP000789390"/>
    </source>
</evidence>
<evidence type="ECO:0008006" key="3">
    <source>
        <dbReference type="Google" id="ProtNLM"/>
    </source>
</evidence>
<gene>
    <name evidence="1" type="ORF">DGAL_LOCUS9219</name>
</gene>
<dbReference type="Proteomes" id="UP000789390">
    <property type="component" value="Unassembled WGS sequence"/>
</dbReference>
<proteinExistence type="predicted"/>
<protein>
    <recommendedName>
        <fullName evidence="3">CCHC-type domain-containing protein</fullName>
    </recommendedName>
</protein>
<name>A0A8J2RP11_9CRUS</name>
<dbReference type="EMBL" id="CAKKLH010000212">
    <property type="protein sequence ID" value="CAH0106070.1"/>
    <property type="molecule type" value="Genomic_DNA"/>
</dbReference>
<keyword evidence="2" id="KW-1185">Reference proteome</keyword>
<accession>A0A8J2RP11</accession>